<evidence type="ECO:0000256" key="1">
    <source>
        <dbReference type="SAM" id="Phobius"/>
    </source>
</evidence>
<sequence length="113" mass="12799">MRLGKGKKIALGIVAVLAFGALFGYIVMILWNWLVPELFHGPSVTYGQAIGLLILSKLLFGGFHGKGGRKESFKEKFRHMSPEQREGLKRKFARKWKCDFPKKESSDLSTRES</sequence>
<keyword evidence="1" id="KW-0472">Membrane</keyword>
<feature type="transmembrane region" description="Helical" evidence="1">
    <location>
        <begin position="46"/>
        <end position="65"/>
    </location>
</feature>
<protein>
    <recommendedName>
        <fullName evidence="4">DUF1682 domain-containing protein</fullName>
    </recommendedName>
</protein>
<dbReference type="AlphaFoldDB" id="A0A937F7N9"/>
<evidence type="ECO:0000313" key="2">
    <source>
        <dbReference type="EMBL" id="MBL3657947.1"/>
    </source>
</evidence>
<comment type="caution">
    <text evidence="2">The sequence shown here is derived from an EMBL/GenBank/DDBJ whole genome shotgun (WGS) entry which is preliminary data.</text>
</comment>
<dbReference type="EMBL" id="JAESIY010000010">
    <property type="protein sequence ID" value="MBL3657947.1"/>
    <property type="molecule type" value="Genomic_DNA"/>
</dbReference>
<reference evidence="2" key="1">
    <citation type="submission" date="2021-01" db="EMBL/GenBank/DDBJ databases">
        <title>Fulvivirga kasyanovii gen. nov., sp nov., a novel member of the phylum Bacteroidetes isolated from seawater in a mussel farm.</title>
        <authorList>
            <person name="Zhao L.-H."/>
            <person name="Wang Z.-J."/>
        </authorList>
    </citation>
    <scope>NUCLEOTIDE SEQUENCE</scope>
    <source>
        <strain evidence="2">2943</strain>
    </source>
</reference>
<name>A0A937F7N9_9BACT</name>
<feature type="transmembrane region" description="Helical" evidence="1">
    <location>
        <begin position="9"/>
        <end position="34"/>
    </location>
</feature>
<keyword evidence="3" id="KW-1185">Reference proteome</keyword>
<organism evidence="2 3">
    <name type="scientific">Fulvivirga sediminis</name>
    <dbReference type="NCBI Taxonomy" id="2803949"/>
    <lineage>
        <taxon>Bacteria</taxon>
        <taxon>Pseudomonadati</taxon>
        <taxon>Bacteroidota</taxon>
        <taxon>Cytophagia</taxon>
        <taxon>Cytophagales</taxon>
        <taxon>Fulvivirgaceae</taxon>
        <taxon>Fulvivirga</taxon>
    </lineage>
</organism>
<proteinExistence type="predicted"/>
<gene>
    <name evidence="2" type="ORF">JL102_17485</name>
</gene>
<keyword evidence="1" id="KW-0812">Transmembrane</keyword>
<evidence type="ECO:0008006" key="4">
    <source>
        <dbReference type="Google" id="ProtNLM"/>
    </source>
</evidence>
<dbReference type="RefSeq" id="WP_202245742.1">
    <property type="nucleotide sequence ID" value="NZ_JAESIY010000010.1"/>
</dbReference>
<evidence type="ECO:0000313" key="3">
    <source>
        <dbReference type="Proteomes" id="UP000659388"/>
    </source>
</evidence>
<keyword evidence="1" id="KW-1133">Transmembrane helix</keyword>
<accession>A0A937F7N9</accession>
<dbReference type="Proteomes" id="UP000659388">
    <property type="component" value="Unassembled WGS sequence"/>
</dbReference>